<keyword evidence="2" id="KW-1185">Reference proteome</keyword>
<proteinExistence type="predicted"/>
<accession>A0A4Y1ZZS3</accession>
<comment type="caution">
    <text evidence="1">The sequence shown here is derived from an EMBL/GenBank/DDBJ whole genome shotgun (WGS) entry which is preliminary data.</text>
</comment>
<name>A0A4Y1ZZS3_ARAVE</name>
<dbReference type="EMBL" id="BGPR01000002">
    <property type="protein sequence ID" value="GBL72978.1"/>
    <property type="molecule type" value="Genomic_DNA"/>
</dbReference>
<evidence type="ECO:0000313" key="2">
    <source>
        <dbReference type="Proteomes" id="UP000499080"/>
    </source>
</evidence>
<reference evidence="1 2" key="1">
    <citation type="journal article" date="2019" name="Sci. Rep.">
        <title>Orb-weaving spider Araneus ventricosus genome elucidates the spidroin gene catalogue.</title>
        <authorList>
            <person name="Kono N."/>
            <person name="Nakamura H."/>
            <person name="Ohtoshi R."/>
            <person name="Moran D.A.P."/>
            <person name="Shinohara A."/>
            <person name="Yoshida Y."/>
            <person name="Fujiwara M."/>
            <person name="Mori M."/>
            <person name="Tomita M."/>
            <person name="Arakawa K."/>
        </authorList>
    </citation>
    <scope>NUCLEOTIDE SEQUENCE [LARGE SCALE GENOMIC DNA]</scope>
</reference>
<dbReference type="AlphaFoldDB" id="A0A4Y1ZZS3"/>
<dbReference type="Proteomes" id="UP000499080">
    <property type="component" value="Unassembled WGS sequence"/>
</dbReference>
<organism evidence="1 2">
    <name type="scientific">Araneus ventricosus</name>
    <name type="common">Orbweaver spider</name>
    <name type="synonym">Epeira ventricosa</name>
    <dbReference type="NCBI Taxonomy" id="182803"/>
    <lineage>
        <taxon>Eukaryota</taxon>
        <taxon>Metazoa</taxon>
        <taxon>Ecdysozoa</taxon>
        <taxon>Arthropoda</taxon>
        <taxon>Chelicerata</taxon>
        <taxon>Arachnida</taxon>
        <taxon>Araneae</taxon>
        <taxon>Araneomorphae</taxon>
        <taxon>Entelegynae</taxon>
        <taxon>Araneoidea</taxon>
        <taxon>Araneidae</taxon>
        <taxon>Araneus</taxon>
    </lineage>
</organism>
<evidence type="ECO:0000313" key="1">
    <source>
        <dbReference type="EMBL" id="GBL72978.1"/>
    </source>
</evidence>
<gene>
    <name evidence="1" type="ORF">AVEN_128155_1</name>
</gene>
<sequence>MPLKSQIQNTRTVLHGNNREGQTFLQRDPHFFLLSLSKKDSFPELSSLWGLRESCPDATSEPSALLQLGIITKLYRRHVRRNQISRKIFRRTSRSSDKLDKFGVQSECSTASVEHCQ</sequence>
<protein>
    <submittedName>
        <fullName evidence="1">Uncharacterized protein</fullName>
    </submittedName>
</protein>